<reference evidence="1" key="1">
    <citation type="submission" date="2021-01" db="EMBL/GenBank/DDBJ databases">
        <title>Phytophthora aleatoria, a newly-described species from Pinus radiata is distinct from Phytophthora cactorum isolates based on comparative genomics.</title>
        <authorList>
            <person name="Mcdougal R."/>
            <person name="Panda P."/>
            <person name="Williams N."/>
            <person name="Studholme D.J."/>
        </authorList>
    </citation>
    <scope>NUCLEOTIDE SEQUENCE</scope>
    <source>
        <strain evidence="1">NZFS 4037</strain>
    </source>
</reference>
<proteinExistence type="predicted"/>
<protein>
    <recommendedName>
        <fullName evidence="3">Tc1-like transposase DDE domain-containing protein</fullName>
    </recommendedName>
</protein>
<gene>
    <name evidence="1" type="ORF">JG688_00016594</name>
</gene>
<sequence length="118" mass="13565">MPVRANKPKPIYRATEIATSYQHLVYYTPPYHPELQPIELIWANIKGGIADDSASNMAELRVKIDEVFESLDSDTWTNAYQHAQEYEQKYLQLVDECELVSDSEDSEHDIVEDSDVSD</sequence>
<dbReference type="AlphaFoldDB" id="A0A8J5IC29"/>
<dbReference type="Proteomes" id="UP000709295">
    <property type="component" value="Unassembled WGS sequence"/>
</dbReference>
<organism evidence="1 2">
    <name type="scientific">Phytophthora aleatoria</name>
    <dbReference type="NCBI Taxonomy" id="2496075"/>
    <lineage>
        <taxon>Eukaryota</taxon>
        <taxon>Sar</taxon>
        <taxon>Stramenopiles</taxon>
        <taxon>Oomycota</taxon>
        <taxon>Peronosporomycetes</taxon>
        <taxon>Peronosporales</taxon>
        <taxon>Peronosporaceae</taxon>
        <taxon>Phytophthora</taxon>
    </lineage>
</organism>
<comment type="caution">
    <text evidence="1">The sequence shown here is derived from an EMBL/GenBank/DDBJ whole genome shotgun (WGS) entry which is preliminary data.</text>
</comment>
<evidence type="ECO:0008006" key="3">
    <source>
        <dbReference type="Google" id="ProtNLM"/>
    </source>
</evidence>
<name>A0A8J5IC29_9STRA</name>
<dbReference type="PANTHER" id="PTHR33939:SF1">
    <property type="entry name" value="DUF4371 DOMAIN-CONTAINING PROTEIN"/>
    <property type="match status" value="1"/>
</dbReference>
<evidence type="ECO:0000313" key="2">
    <source>
        <dbReference type="Proteomes" id="UP000709295"/>
    </source>
</evidence>
<keyword evidence="2" id="KW-1185">Reference proteome</keyword>
<dbReference type="PANTHER" id="PTHR33939">
    <property type="entry name" value="PROTEIN CBG22215"/>
    <property type="match status" value="1"/>
</dbReference>
<evidence type="ECO:0000313" key="1">
    <source>
        <dbReference type="EMBL" id="KAG6945349.1"/>
    </source>
</evidence>
<dbReference type="EMBL" id="JAENGY010002128">
    <property type="protein sequence ID" value="KAG6945349.1"/>
    <property type="molecule type" value="Genomic_DNA"/>
</dbReference>
<accession>A0A8J5IC29</accession>